<keyword evidence="3" id="KW-1185">Reference proteome</keyword>
<name>A0ABZ0P6L6_CERBT</name>
<evidence type="ECO:0000313" key="2">
    <source>
        <dbReference type="EMBL" id="WPB07415.1"/>
    </source>
</evidence>
<dbReference type="Proteomes" id="UP001302367">
    <property type="component" value="Chromosome 8"/>
</dbReference>
<sequence length="282" mass="31260">MRFDTNLATLTMLFGAGANAAPLNRRDAEAVVHPILGSQDRYKDASEIADPRLGISGNLRPAVWEKRDALDARIPDARIVDLFPNYAKIGGARLGAWEKREAQPQDFNFVDPVRALGDQGKPEPNDFFGRKAFPDFGLQQKREAQAITEPPFRQVGVEPGNNNPPYVPNFEKRNRDSWAQPYPPFAPGGRQPFDPFPGDGGYTGPILLNGNEKRDADASLVEARGLTNHLPLPGPIQWNFNDKREAIVYHPGFLNLPGSKPWNGPQLAGGPEKRNQRAWIQP</sequence>
<proteinExistence type="predicted"/>
<accession>A0ABZ0P6L6</accession>
<dbReference type="EMBL" id="CP134191">
    <property type="protein sequence ID" value="WPB07415.1"/>
    <property type="molecule type" value="Genomic_DNA"/>
</dbReference>
<organism evidence="2 3">
    <name type="scientific">Cercospora beticola</name>
    <name type="common">Sugarbeet leaf spot fungus</name>
    <dbReference type="NCBI Taxonomy" id="122368"/>
    <lineage>
        <taxon>Eukaryota</taxon>
        <taxon>Fungi</taxon>
        <taxon>Dikarya</taxon>
        <taxon>Ascomycota</taxon>
        <taxon>Pezizomycotina</taxon>
        <taxon>Dothideomycetes</taxon>
        <taxon>Dothideomycetidae</taxon>
        <taxon>Mycosphaerellales</taxon>
        <taxon>Mycosphaerellaceae</taxon>
        <taxon>Cercospora</taxon>
    </lineage>
</organism>
<evidence type="ECO:0000256" key="1">
    <source>
        <dbReference type="SAM" id="MobiDB-lite"/>
    </source>
</evidence>
<dbReference type="GeneID" id="35434492"/>
<feature type="region of interest" description="Disordered" evidence="1">
    <location>
        <begin position="258"/>
        <end position="282"/>
    </location>
</feature>
<evidence type="ECO:0000313" key="3">
    <source>
        <dbReference type="Proteomes" id="UP001302367"/>
    </source>
</evidence>
<dbReference type="RefSeq" id="XP_023454693.2">
    <property type="nucleotide sequence ID" value="XM_023603481.2"/>
</dbReference>
<protein>
    <submittedName>
        <fullName evidence="2">Uncharacterized protein</fullName>
    </submittedName>
</protein>
<reference evidence="2 3" key="1">
    <citation type="submission" date="2023-09" db="EMBL/GenBank/DDBJ databases">
        <title>Complete-Gapless Cercospora beticola genome.</title>
        <authorList>
            <person name="Wyatt N.A."/>
            <person name="Spanner R.E."/>
            <person name="Bolton M.D."/>
        </authorList>
    </citation>
    <scope>NUCLEOTIDE SEQUENCE [LARGE SCALE GENOMIC DNA]</scope>
    <source>
        <strain evidence="2">Cb09-40</strain>
    </source>
</reference>
<gene>
    <name evidence="2" type="ORF">RHO25_012076</name>
</gene>